<dbReference type="Proteomes" id="UP000271087">
    <property type="component" value="Unassembled WGS sequence"/>
</dbReference>
<evidence type="ECO:0000313" key="4">
    <source>
        <dbReference type="WBParaSite" id="nOo.2.0.1.t03774-RA"/>
    </source>
</evidence>
<reference evidence="2 3" key="2">
    <citation type="submission" date="2018-08" db="EMBL/GenBank/DDBJ databases">
        <authorList>
            <person name="Laetsch R D."/>
            <person name="Stevens L."/>
            <person name="Kumar S."/>
            <person name="Blaxter L. M."/>
        </authorList>
    </citation>
    <scope>NUCLEOTIDE SEQUENCE [LARGE SCALE GENOMIC DNA]</scope>
</reference>
<keyword evidence="1" id="KW-0732">Signal</keyword>
<reference evidence="4" key="1">
    <citation type="submission" date="2016-06" db="UniProtKB">
        <authorList>
            <consortium name="WormBaseParasite"/>
        </authorList>
    </citation>
    <scope>IDENTIFICATION</scope>
</reference>
<organism evidence="4">
    <name type="scientific">Onchocerca ochengi</name>
    <name type="common">Filarial nematode worm</name>
    <dbReference type="NCBI Taxonomy" id="42157"/>
    <lineage>
        <taxon>Eukaryota</taxon>
        <taxon>Metazoa</taxon>
        <taxon>Ecdysozoa</taxon>
        <taxon>Nematoda</taxon>
        <taxon>Chromadorea</taxon>
        <taxon>Rhabditida</taxon>
        <taxon>Spirurina</taxon>
        <taxon>Spiruromorpha</taxon>
        <taxon>Filarioidea</taxon>
        <taxon>Onchocercidae</taxon>
        <taxon>Onchocerca</taxon>
    </lineage>
</organism>
<evidence type="ECO:0000256" key="1">
    <source>
        <dbReference type="SAM" id="SignalP"/>
    </source>
</evidence>
<dbReference type="OrthoDB" id="5816910at2759"/>
<feature type="chain" id="PRO_5043137348" evidence="1">
    <location>
        <begin position="24"/>
        <end position="176"/>
    </location>
</feature>
<proteinExistence type="predicted"/>
<dbReference type="WBParaSite" id="nOo.2.0.1.t03774-RA">
    <property type="protein sequence ID" value="nOo.2.0.1.t03774-RA"/>
    <property type="gene ID" value="nOo.2.0.1.g03774"/>
</dbReference>
<dbReference type="EMBL" id="UYRW01000761">
    <property type="protein sequence ID" value="VDK70469.1"/>
    <property type="molecule type" value="Genomic_DNA"/>
</dbReference>
<evidence type="ECO:0000313" key="3">
    <source>
        <dbReference type="Proteomes" id="UP000271087"/>
    </source>
</evidence>
<sequence>MQCFDRRTLLVVVAALIWSSVNARQIFAINSECTSCSYYTTHVCISPFLYNERLVNSIEKQISSRFQPCLNGSQQEPKQPLRSTEIIERRGTVIMAMVECSSRQNWNELAAMASIKWADKLSCHFDALIVLFHQWKLIPVLSIRQNASALLHQLQLRSYQVVVLTALITDYVVVSL</sequence>
<accession>A0A182E6Y4</accession>
<keyword evidence="3" id="KW-1185">Reference proteome</keyword>
<feature type="signal peptide" evidence="1">
    <location>
        <begin position="1"/>
        <end position="23"/>
    </location>
</feature>
<gene>
    <name evidence="2" type="ORF">NOO_LOCUS3774</name>
</gene>
<name>A0A182E6Y4_ONCOC</name>
<dbReference type="AlphaFoldDB" id="A0A182E6Y4"/>
<protein>
    <submittedName>
        <fullName evidence="2 4">Uncharacterized protein</fullName>
    </submittedName>
</protein>
<evidence type="ECO:0000313" key="2">
    <source>
        <dbReference type="EMBL" id="VDK70469.1"/>
    </source>
</evidence>